<keyword evidence="17" id="KW-0812">Transmembrane</keyword>
<dbReference type="InterPro" id="IPR036961">
    <property type="entry name" value="Kinesin_motor_dom_sf"/>
</dbReference>
<feature type="binding site" evidence="13">
    <location>
        <begin position="74"/>
        <end position="81"/>
    </location>
    <ligand>
        <name>ATP</name>
        <dbReference type="ChEBI" id="CHEBI:30616"/>
    </ligand>
</feature>
<dbReference type="Ensembl" id="ENSPNYT00000022960.1">
    <property type="protein sequence ID" value="ENSPNYP00000022411.1"/>
    <property type="gene ID" value="ENSPNYG00000016869.1"/>
</dbReference>
<evidence type="ECO:0000256" key="1">
    <source>
        <dbReference type="ARBA" id="ARBA00004123"/>
    </source>
</evidence>
<dbReference type="GO" id="GO:0051231">
    <property type="term" value="P:spindle elongation"/>
    <property type="evidence" value="ECO:0007669"/>
    <property type="project" value="TreeGrafter"/>
</dbReference>
<dbReference type="Gene3D" id="1.10.150.280">
    <property type="entry name" value="AF1531-like domain"/>
    <property type="match status" value="1"/>
</dbReference>
<protein>
    <recommendedName>
        <fullName evidence="14">Kinesin-like protein</fullName>
    </recommendedName>
</protein>
<dbReference type="GO" id="GO:0007052">
    <property type="term" value="P:mitotic spindle organization"/>
    <property type="evidence" value="ECO:0007669"/>
    <property type="project" value="TreeGrafter"/>
</dbReference>
<dbReference type="AlphaFoldDB" id="A0A3B4GM15"/>
<dbReference type="InterPro" id="IPR027640">
    <property type="entry name" value="Kinesin-like_fam"/>
</dbReference>
<evidence type="ECO:0000256" key="17">
    <source>
        <dbReference type="SAM" id="Phobius"/>
    </source>
</evidence>
<evidence type="ECO:0000256" key="2">
    <source>
        <dbReference type="ARBA" id="ARBA00004245"/>
    </source>
</evidence>
<evidence type="ECO:0000256" key="14">
    <source>
        <dbReference type="RuleBase" id="RU000394"/>
    </source>
</evidence>
<keyword evidence="3" id="KW-0963">Cytoplasm</keyword>
<dbReference type="PRINTS" id="PR00380">
    <property type="entry name" value="KINESINHEAVY"/>
</dbReference>
<dbReference type="GO" id="GO:0007018">
    <property type="term" value="P:microtubule-based movement"/>
    <property type="evidence" value="ECO:0007669"/>
    <property type="project" value="InterPro"/>
</dbReference>
<dbReference type="Pfam" id="PF12836">
    <property type="entry name" value="HHH_3"/>
    <property type="match status" value="1"/>
</dbReference>
<dbReference type="SUPFAM" id="SSF52540">
    <property type="entry name" value="P-loop containing nucleoside triphosphate hydrolases"/>
    <property type="match status" value="1"/>
</dbReference>
<evidence type="ECO:0000256" key="11">
    <source>
        <dbReference type="ARBA" id="ARBA00023212"/>
    </source>
</evidence>
<organism evidence="19">
    <name type="scientific">Pundamilia nyererei</name>
    <dbReference type="NCBI Taxonomy" id="303518"/>
    <lineage>
        <taxon>Eukaryota</taxon>
        <taxon>Metazoa</taxon>
        <taxon>Chordata</taxon>
        <taxon>Craniata</taxon>
        <taxon>Vertebrata</taxon>
        <taxon>Euteleostomi</taxon>
        <taxon>Actinopterygii</taxon>
        <taxon>Neopterygii</taxon>
        <taxon>Teleostei</taxon>
        <taxon>Neoteleostei</taxon>
        <taxon>Acanthomorphata</taxon>
        <taxon>Ovalentaria</taxon>
        <taxon>Cichlomorphae</taxon>
        <taxon>Cichliformes</taxon>
        <taxon>Cichlidae</taxon>
        <taxon>African cichlids</taxon>
        <taxon>Pseudocrenilabrinae</taxon>
        <taxon>Haplochromini</taxon>
        <taxon>Pundamilia</taxon>
    </lineage>
</organism>
<keyword evidence="17" id="KW-1133">Transmembrane helix</keyword>
<dbReference type="Gene3D" id="3.40.850.10">
    <property type="entry name" value="Kinesin motor domain"/>
    <property type="match status" value="1"/>
</dbReference>
<evidence type="ECO:0000256" key="10">
    <source>
        <dbReference type="ARBA" id="ARBA00023175"/>
    </source>
</evidence>
<dbReference type="FunFam" id="1.10.150.280:FF:000002">
    <property type="entry name" value="Kinesin-like protein"/>
    <property type="match status" value="1"/>
</dbReference>
<keyword evidence="6 13" id="KW-0067">ATP-binding</keyword>
<dbReference type="InterPro" id="IPR027417">
    <property type="entry name" value="P-loop_NTPase"/>
</dbReference>
<evidence type="ECO:0000256" key="3">
    <source>
        <dbReference type="ARBA" id="ARBA00022490"/>
    </source>
</evidence>
<dbReference type="GO" id="GO:0005874">
    <property type="term" value="C:microtubule"/>
    <property type="evidence" value="ECO:0007669"/>
    <property type="project" value="UniProtKB-KW"/>
</dbReference>
<keyword evidence="9" id="KW-0238">DNA-binding</keyword>
<dbReference type="GO" id="GO:0008017">
    <property type="term" value="F:microtubule binding"/>
    <property type="evidence" value="ECO:0007669"/>
    <property type="project" value="InterPro"/>
</dbReference>
<feature type="domain" description="Kinesin motor" evidence="18">
    <location>
        <begin position="1"/>
        <end position="310"/>
    </location>
</feature>
<keyword evidence="17" id="KW-0472">Membrane</keyword>
<feature type="region of interest" description="Disordered" evidence="16">
    <location>
        <begin position="331"/>
        <end position="350"/>
    </location>
</feature>
<feature type="coiled-coil region" evidence="15">
    <location>
        <begin position="355"/>
        <end position="382"/>
    </location>
</feature>
<evidence type="ECO:0000256" key="4">
    <source>
        <dbReference type="ARBA" id="ARBA00022701"/>
    </source>
</evidence>
<reference evidence="19" key="1">
    <citation type="submission" date="2023-09" db="UniProtKB">
        <authorList>
            <consortium name="Ensembl"/>
        </authorList>
    </citation>
    <scope>IDENTIFICATION</scope>
</reference>
<evidence type="ECO:0000256" key="16">
    <source>
        <dbReference type="SAM" id="MobiDB-lite"/>
    </source>
</evidence>
<dbReference type="InterPro" id="IPR001752">
    <property type="entry name" value="Kinesin_motor_dom"/>
</dbReference>
<evidence type="ECO:0000256" key="15">
    <source>
        <dbReference type="SAM" id="Coils"/>
    </source>
</evidence>
<feature type="compositionally biased region" description="Polar residues" evidence="16">
    <location>
        <begin position="338"/>
        <end position="350"/>
    </location>
</feature>
<dbReference type="InterPro" id="IPR019821">
    <property type="entry name" value="Kinesin_motor_CS"/>
</dbReference>
<dbReference type="GO" id="GO:0003777">
    <property type="term" value="F:microtubule motor activity"/>
    <property type="evidence" value="ECO:0007669"/>
    <property type="project" value="InterPro"/>
</dbReference>
<accession>A0A3B4GM15</accession>
<evidence type="ECO:0000259" key="18">
    <source>
        <dbReference type="PROSITE" id="PS50067"/>
    </source>
</evidence>
<keyword evidence="7" id="KW-0832">Ubl conjugation</keyword>
<evidence type="ECO:0000313" key="19">
    <source>
        <dbReference type="Ensembl" id="ENSPNYP00000022411.1"/>
    </source>
</evidence>
<dbReference type="GO" id="GO:0003677">
    <property type="term" value="F:DNA binding"/>
    <property type="evidence" value="ECO:0007669"/>
    <property type="project" value="UniProtKB-KW"/>
</dbReference>
<keyword evidence="12" id="KW-0539">Nucleus</keyword>
<keyword evidence="8 15" id="KW-0175">Coiled coil</keyword>
<comment type="subcellular location">
    <subcellularLocation>
        <location evidence="2">Cytoplasm</location>
        <location evidence="2">Cytoskeleton</location>
    </subcellularLocation>
    <subcellularLocation>
        <location evidence="1">Nucleus</location>
    </subcellularLocation>
</comment>
<evidence type="ECO:0000256" key="13">
    <source>
        <dbReference type="PROSITE-ProRule" id="PRU00283"/>
    </source>
</evidence>
<sequence length="542" mass="60656">MNKEDEKSEGPCVRGLDSQNLEIINWRNATETVKYHFDVFHGEQTTQQEVFLSSVKPILPHILNGQNASVFAYGPTGAGKTHTMLGSSEQPGVIPRAVREVFKLVKAKDASDGWDYSIGMSYLEIYNEKVLDLLSPNSQDLPIREDKDKNILIPGLTHMNISKFADFDKHFVPATLNRTTASTKLNQRSSRSHAILLIKQQLPHRQQTGKLYLVDLAGSEDNRRTGNQGIRLKESGAINLSLFTLSKVVDSLNSGTSVRVPYRDSKLTRLLQDSLGGSAHSVMITNIAPEYKYYFDTFSALNFAAKSKLIVNKPFTRETVAVVPGEKSILLGNRKSQRPTGGTHVTSERMVTNSKRLSLGQMDELKEKQRELESKAMLFSQLAGEKSITGQESDFENKTTALRRKQSDATKPNKQQAVVQPLQGLLLVLSDSKNVLTAWLYICAFIFLFLSYQSPGGKENNTKSAWESQLDQSMVDQSKQKILQILNTGCLKELKSLQQIGDKKAKLILGWREIHGHFAKVEDLIQVEGMTEKRFSSFMKVS</sequence>
<dbReference type="SUPFAM" id="SSF47781">
    <property type="entry name" value="RuvA domain 2-like"/>
    <property type="match status" value="1"/>
</dbReference>
<dbReference type="SMART" id="SM00129">
    <property type="entry name" value="KISc"/>
    <property type="match status" value="1"/>
</dbReference>
<dbReference type="GO" id="GO:0005524">
    <property type="term" value="F:ATP binding"/>
    <property type="evidence" value="ECO:0007669"/>
    <property type="project" value="UniProtKB-UniRule"/>
</dbReference>
<dbReference type="CDD" id="cd01376">
    <property type="entry name" value="KISc_KID_like"/>
    <property type="match status" value="1"/>
</dbReference>
<dbReference type="PANTHER" id="PTHR47969:SF9">
    <property type="entry name" value="KINESIN-LIKE PROTEIN"/>
    <property type="match status" value="1"/>
</dbReference>
<dbReference type="PROSITE" id="PS00411">
    <property type="entry name" value="KINESIN_MOTOR_1"/>
    <property type="match status" value="1"/>
</dbReference>
<evidence type="ECO:0000256" key="8">
    <source>
        <dbReference type="ARBA" id="ARBA00023054"/>
    </source>
</evidence>
<evidence type="ECO:0000256" key="9">
    <source>
        <dbReference type="ARBA" id="ARBA00023125"/>
    </source>
</evidence>
<evidence type="ECO:0000256" key="6">
    <source>
        <dbReference type="ARBA" id="ARBA00022840"/>
    </source>
</evidence>
<evidence type="ECO:0000256" key="7">
    <source>
        <dbReference type="ARBA" id="ARBA00022843"/>
    </source>
</evidence>
<keyword evidence="11" id="KW-0206">Cytoskeleton</keyword>
<dbReference type="Pfam" id="PF00225">
    <property type="entry name" value="Kinesin"/>
    <property type="match status" value="1"/>
</dbReference>
<dbReference type="FunFam" id="3.40.850.10:FF:000043">
    <property type="entry name" value="Kinesin-like protein"/>
    <property type="match status" value="1"/>
</dbReference>
<dbReference type="GO" id="GO:0005875">
    <property type="term" value="C:microtubule associated complex"/>
    <property type="evidence" value="ECO:0007669"/>
    <property type="project" value="TreeGrafter"/>
</dbReference>
<dbReference type="STRING" id="303518.ENSPNYP00000022411"/>
<dbReference type="PANTHER" id="PTHR47969">
    <property type="entry name" value="CHROMOSOME-ASSOCIATED KINESIN KIF4A-RELATED"/>
    <property type="match status" value="1"/>
</dbReference>
<keyword evidence="4 14" id="KW-0493">Microtubule</keyword>
<feature type="transmembrane region" description="Helical" evidence="17">
    <location>
        <begin position="435"/>
        <end position="452"/>
    </location>
</feature>
<dbReference type="GeneTree" id="ENSGT00940000159632"/>
<keyword evidence="10 13" id="KW-0505">Motor protein</keyword>
<proteinExistence type="inferred from homology"/>
<dbReference type="GO" id="GO:0005634">
    <property type="term" value="C:nucleus"/>
    <property type="evidence" value="ECO:0007669"/>
    <property type="project" value="UniProtKB-SubCell"/>
</dbReference>
<comment type="similarity">
    <text evidence="13 14">Belongs to the TRAFAC class myosin-kinesin ATPase superfamily. Kinesin family.</text>
</comment>
<evidence type="ECO:0000256" key="5">
    <source>
        <dbReference type="ARBA" id="ARBA00022741"/>
    </source>
</evidence>
<evidence type="ECO:0000256" key="12">
    <source>
        <dbReference type="ARBA" id="ARBA00023242"/>
    </source>
</evidence>
<dbReference type="InterPro" id="IPR010994">
    <property type="entry name" value="RuvA_2-like"/>
</dbReference>
<name>A0A3B4GM15_9CICH</name>
<keyword evidence="5 13" id="KW-0547">Nucleotide-binding</keyword>
<dbReference type="PROSITE" id="PS50067">
    <property type="entry name" value="KINESIN_MOTOR_2"/>
    <property type="match status" value="1"/>
</dbReference>